<name>A0A1Y5TGX1_9RHOB</name>
<accession>A0A1Y5TGX1</accession>
<dbReference type="InterPro" id="IPR028992">
    <property type="entry name" value="Hedgehog/Intein_dom"/>
</dbReference>
<evidence type="ECO:0000313" key="3">
    <source>
        <dbReference type="Proteomes" id="UP000193900"/>
    </source>
</evidence>
<dbReference type="RefSeq" id="WP_085879601.1">
    <property type="nucleotide sequence ID" value="NZ_FWFZ01000014.1"/>
</dbReference>
<dbReference type="InterPro" id="IPR036844">
    <property type="entry name" value="Hint_dom_sf"/>
</dbReference>
<keyword evidence="3" id="KW-1185">Reference proteome</keyword>
<reference evidence="2 3" key="1">
    <citation type="submission" date="2017-03" db="EMBL/GenBank/DDBJ databases">
        <authorList>
            <person name="Afonso C.L."/>
            <person name="Miller P.J."/>
            <person name="Scott M.A."/>
            <person name="Spackman E."/>
            <person name="Goraichik I."/>
            <person name="Dimitrov K.M."/>
            <person name="Suarez D.L."/>
            <person name="Swayne D.E."/>
        </authorList>
    </citation>
    <scope>NUCLEOTIDE SEQUENCE [LARGE SCALE GENOMIC DNA]</scope>
    <source>
        <strain evidence="2 3">CECT 7023</strain>
    </source>
</reference>
<dbReference type="EMBL" id="FWFZ01000014">
    <property type="protein sequence ID" value="SLN60144.1"/>
    <property type="molecule type" value="Genomic_DNA"/>
</dbReference>
<dbReference type="Proteomes" id="UP000193900">
    <property type="component" value="Unassembled WGS sequence"/>
</dbReference>
<evidence type="ECO:0000313" key="2">
    <source>
        <dbReference type="EMBL" id="SLN60144.1"/>
    </source>
</evidence>
<proteinExistence type="predicted"/>
<dbReference type="OrthoDB" id="6305173at2"/>
<organism evidence="2 3">
    <name type="scientific">Roseisalinus antarcticus</name>
    <dbReference type="NCBI Taxonomy" id="254357"/>
    <lineage>
        <taxon>Bacteria</taxon>
        <taxon>Pseudomonadati</taxon>
        <taxon>Pseudomonadota</taxon>
        <taxon>Alphaproteobacteria</taxon>
        <taxon>Rhodobacterales</taxon>
        <taxon>Roseobacteraceae</taxon>
        <taxon>Roseisalinus</taxon>
    </lineage>
</organism>
<feature type="domain" description="Hedgehog/Intein (Hint)" evidence="1">
    <location>
        <begin position="23"/>
        <end position="163"/>
    </location>
</feature>
<dbReference type="Pfam" id="PF13403">
    <property type="entry name" value="Hint_2"/>
    <property type="match status" value="1"/>
</dbReference>
<dbReference type="SUPFAM" id="SSF51294">
    <property type="entry name" value="Hedgehog/intein (Hint) domain"/>
    <property type="match status" value="1"/>
</dbReference>
<sequence>MTAHFTKPVAIDADPARGCGEMSFAAGTYIATTRGEIAIEALTVGQRVLTRDNGLQKVLWVGTVEVALTRAEDTPVRIRAGALGAGLPQSDLIVAPAHRVLVFGAIAQEMFGCSEAFVTAANLTFLPGIARLPAATMTYHQVLFARHEVILSNGAWTESLQPAPQDAGEGLAALFPALAEIGGPAVSARPVVRPRL</sequence>
<evidence type="ECO:0000259" key="1">
    <source>
        <dbReference type="Pfam" id="PF13403"/>
    </source>
</evidence>
<protein>
    <recommendedName>
        <fullName evidence="1">Hedgehog/Intein (Hint) domain-containing protein</fullName>
    </recommendedName>
</protein>
<dbReference type="AlphaFoldDB" id="A0A1Y5TGX1"/>
<gene>
    <name evidence="2" type="ORF">ROA7023_02780</name>
</gene>
<dbReference type="Gene3D" id="2.170.16.10">
    <property type="entry name" value="Hedgehog/Intein (Hint) domain"/>
    <property type="match status" value="1"/>
</dbReference>